<keyword evidence="1" id="KW-1133">Transmembrane helix</keyword>
<name>A0A0P0CJE7_9FLAO</name>
<accession>A0A0P0CJE7</accession>
<organism evidence="2 3">
    <name type="scientific">Pseudalgibacter alginicilyticus</name>
    <dbReference type="NCBI Taxonomy" id="1736674"/>
    <lineage>
        <taxon>Bacteria</taxon>
        <taxon>Pseudomonadati</taxon>
        <taxon>Bacteroidota</taxon>
        <taxon>Flavobacteriia</taxon>
        <taxon>Flavobacteriales</taxon>
        <taxon>Flavobacteriaceae</taxon>
        <taxon>Pseudalgibacter</taxon>
    </lineage>
</organism>
<dbReference type="OrthoDB" id="1438437at2"/>
<keyword evidence="1" id="KW-0472">Membrane</keyword>
<dbReference type="EMBL" id="CP012898">
    <property type="protein sequence ID" value="ALJ06338.1"/>
    <property type="molecule type" value="Genomic_DNA"/>
</dbReference>
<feature type="transmembrane region" description="Helical" evidence="1">
    <location>
        <begin position="91"/>
        <end position="109"/>
    </location>
</feature>
<reference evidence="2 3" key="1">
    <citation type="submission" date="2015-10" db="EMBL/GenBank/DDBJ databases">
        <authorList>
            <person name="Gilbert D.G."/>
        </authorList>
    </citation>
    <scope>NUCLEOTIDE SEQUENCE [LARGE SCALE GENOMIC DNA]</scope>
    <source>
        <strain evidence="3">HZ-22</strain>
    </source>
</reference>
<sequence>MEIDSTEDFLKKFDYNYQRNNNQLIIEMDFSQKISIDFSNPEKVKITNKVIGWNFLTGIINMTIKNAAIFNLISGLILGFIFFFIDIKTGIFFLIALVIWVLSWYTFYLSKTDTLKHFLINWSK</sequence>
<evidence type="ECO:0000256" key="1">
    <source>
        <dbReference type="SAM" id="Phobius"/>
    </source>
</evidence>
<protein>
    <submittedName>
        <fullName evidence="2">Uncharacterized protein</fullName>
    </submittedName>
</protein>
<keyword evidence="3" id="KW-1185">Reference proteome</keyword>
<feature type="transmembrane region" description="Helical" evidence="1">
    <location>
        <begin position="67"/>
        <end position="85"/>
    </location>
</feature>
<keyword evidence="1" id="KW-0812">Transmembrane</keyword>
<dbReference type="Proteomes" id="UP000057981">
    <property type="component" value="Chromosome"/>
</dbReference>
<gene>
    <name evidence="2" type="ORF">APS56_14855</name>
</gene>
<proteinExistence type="predicted"/>
<evidence type="ECO:0000313" key="2">
    <source>
        <dbReference type="EMBL" id="ALJ06338.1"/>
    </source>
</evidence>
<dbReference type="KEGG" id="ahz:APS56_14855"/>
<evidence type="ECO:0000313" key="3">
    <source>
        <dbReference type="Proteomes" id="UP000057981"/>
    </source>
</evidence>
<dbReference type="RefSeq" id="WP_054730085.1">
    <property type="nucleotide sequence ID" value="NZ_CP012898.1"/>
</dbReference>
<dbReference type="AlphaFoldDB" id="A0A0P0CJE7"/>